<keyword evidence="3" id="KW-1185">Reference proteome</keyword>
<keyword evidence="1" id="KW-0732">Signal</keyword>
<feature type="chain" id="PRO_5046823611" evidence="1">
    <location>
        <begin position="26"/>
        <end position="165"/>
    </location>
</feature>
<name>A0ABT8DCM8_9RHOB</name>
<evidence type="ECO:0000313" key="2">
    <source>
        <dbReference type="EMBL" id="MDN3713064.1"/>
    </source>
</evidence>
<dbReference type="Proteomes" id="UP001243846">
    <property type="component" value="Unassembled WGS sequence"/>
</dbReference>
<evidence type="ECO:0000256" key="1">
    <source>
        <dbReference type="SAM" id="SignalP"/>
    </source>
</evidence>
<gene>
    <name evidence="2" type="ORF">QWZ10_17310</name>
</gene>
<dbReference type="Gene3D" id="3.40.1420.10">
    <property type="entry name" value="Inhibitor of vertebrate lysozyme"/>
    <property type="match status" value="1"/>
</dbReference>
<sequence length="165" mass="17707">MLFRYLAAAAVAIAYFLPMAFPAAAQENAPQVAPSLADLRTDMRMAAAFATMVGESEIPEWIHDKAVTSPGDRVSFGGRDYLAMSACEEHLCGPHRMAVLYDEGKGVMYGVIATSDDEAGTEALTWLNIGGGPEGIDGKSLLYATLSGSVTNHPQDFRYLPETEE</sequence>
<organism evidence="2 3">
    <name type="scientific">Paracoccus cavernae</name>
    <dbReference type="NCBI Taxonomy" id="1571207"/>
    <lineage>
        <taxon>Bacteria</taxon>
        <taxon>Pseudomonadati</taxon>
        <taxon>Pseudomonadota</taxon>
        <taxon>Alphaproteobacteria</taxon>
        <taxon>Rhodobacterales</taxon>
        <taxon>Paracoccaceae</taxon>
        <taxon>Paracoccus</taxon>
    </lineage>
</organism>
<dbReference type="InterPro" id="IPR036501">
    <property type="entry name" value="Inhibitor_vert_lysozyme_sf"/>
</dbReference>
<reference evidence="3" key="1">
    <citation type="journal article" date="2019" name="Int. J. Syst. Evol. Microbiol.">
        <title>The Global Catalogue of Microorganisms (GCM) 10K type strain sequencing project: providing services to taxonomists for standard genome sequencing and annotation.</title>
        <authorList>
            <consortium name="The Broad Institute Genomics Platform"/>
            <consortium name="The Broad Institute Genome Sequencing Center for Infectious Disease"/>
            <person name="Wu L."/>
            <person name="Ma J."/>
        </authorList>
    </citation>
    <scope>NUCLEOTIDE SEQUENCE [LARGE SCALE GENOMIC DNA]</scope>
    <source>
        <strain evidence="3">CECT 8482</strain>
    </source>
</reference>
<dbReference type="EMBL" id="JAUFRC010000001">
    <property type="protein sequence ID" value="MDN3713064.1"/>
    <property type="molecule type" value="Genomic_DNA"/>
</dbReference>
<accession>A0ABT8DCM8</accession>
<feature type="signal peptide" evidence="1">
    <location>
        <begin position="1"/>
        <end position="25"/>
    </location>
</feature>
<dbReference type="SUPFAM" id="SSF89872">
    <property type="entry name" value="Inhibitor of vertebrate lysozyme, Ivy"/>
    <property type="match status" value="1"/>
</dbReference>
<dbReference type="RefSeq" id="WP_377687022.1">
    <property type="nucleotide sequence ID" value="NZ_JBHMDZ010000041.1"/>
</dbReference>
<comment type="caution">
    <text evidence="2">The sequence shown here is derived from an EMBL/GenBank/DDBJ whole genome shotgun (WGS) entry which is preliminary data.</text>
</comment>
<evidence type="ECO:0000313" key="3">
    <source>
        <dbReference type="Proteomes" id="UP001243846"/>
    </source>
</evidence>
<protein>
    <submittedName>
        <fullName evidence="2">Ivy family c-type lysozyme inhibitor</fullName>
    </submittedName>
</protein>
<proteinExistence type="predicted"/>
<dbReference type="Pfam" id="PF08816">
    <property type="entry name" value="Ivy"/>
    <property type="match status" value="1"/>
</dbReference>